<dbReference type="Proteomes" id="UP000008810">
    <property type="component" value="Chromosome 1"/>
</dbReference>
<dbReference type="EnsemblPlants" id="KQK17130">
    <property type="protein sequence ID" value="KQK17130"/>
    <property type="gene ID" value="BRADI_1g32636v3"/>
</dbReference>
<keyword evidence="3" id="KW-1185">Reference proteome</keyword>
<reference evidence="2" key="3">
    <citation type="submission" date="2018-08" db="UniProtKB">
        <authorList>
            <consortium name="EnsemblPlants"/>
        </authorList>
    </citation>
    <scope>IDENTIFICATION</scope>
    <source>
        <strain evidence="2">cv. Bd21</strain>
    </source>
</reference>
<protein>
    <submittedName>
        <fullName evidence="1 2">Uncharacterized protein</fullName>
    </submittedName>
</protein>
<gene>
    <name evidence="1" type="ORF">BRADI_1g32636v3</name>
</gene>
<reference evidence="1" key="2">
    <citation type="submission" date="2017-06" db="EMBL/GenBank/DDBJ databases">
        <title>WGS assembly of Brachypodium distachyon.</title>
        <authorList>
            <consortium name="The International Brachypodium Initiative"/>
            <person name="Lucas S."/>
            <person name="Harmon-Smith M."/>
            <person name="Lail K."/>
            <person name="Tice H."/>
            <person name="Grimwood J."/>
            <person name="Bruce D."/>
            <person name="Barry K."/>
            <person name="Shu S."/>
            <person name="Lindquist E."/>
            <person name="Wang M."/>
            <person name="Pitluck S."/>
            <person name="Vogel J.P."/>
            <person name="Garvin D.F."/>
            <person name="Mockler T.C."/>
            <person name="Schmutz J."/>
            <person name="Rokhsar D."/>
            <person name="Bevan M.W."/>
        </authorList>
    </citation>
    <scope>NUCLEOTIDE SEQUENCE</scope>
    <source>
        <strain evidence="1">Bd21</strain>
    </source>
</reference>
<dbReference type="OrthoDB" id="10502152at2759"/>
<name>A0A0Q3RWB4_BRADI</name>
<dbReference type="AlphaFoldDB" id="A0A0Q3RWB4"/>
<dbReference type="EMBL" id="CM000880">
    <property type="protein sequence ID" value="KQK17130.1"/>
    <property type="molecule type" value="Genomic_DNA"/>
</dbReference>
<dbReference type="Gramene" id="KQK17130">
    <property type="protein sequence ID" value="KQK17130"/>
    <property type="gene ID" value="BRADI_1g32636v3"/>
</dbReference>
<organism evidence="1">
    <name type="scientific">Brachypodium distachyon</name>
    <name type="common">Purple false brome</name>
    <name type="synonym">Trachynia distachya</name>
    <dbReference type="NCBI Taxonomy" id="15368"/>
    <lineage>
        <taxon>Eukaryota</taxon>
        <taxon>Viridiplantae</taxon>
        <taxon>Streptophyta</taxon>
        <taxon>Embryophyta</taxon>
        <taxon>Tracheophyta</taxon>
        <taxon>Spermatophyta</taxon>
        <taxon>Magnoliopsida</taxon>
        <taxon>Liliopsida</taxon>
        <taxon>Poales</taxon>
        <taxon>Poaceae</taxon>
        <taxon>BOP clade</taxon>
        <taxon>Pooideae</taxon>
        <taxon>Stipodae</taxon>
        <taxon>Brachypodieae</taxon>
        <taxon>Brachypodium</taxon>
    </lineage>
</organism>
<evidence type="ECO:0000313" key="2">
    <source>
        <dbReference type="EnsemblPlants" id="KQK17130"/>
    </source>
</evidence>
<accession>A0A0Q3RWB4</accession>
<evidence type="ECO:0000313" key="1">
    <source>
        <dbReference type="EMBL" id="KQK17130.1"/>
    </source>
</evidence>
<evidence type="ECO:0000313" key="3">
    <source>
        <dbReference type="Proteomes" id="UP000008810"/>
    </source>
</evidence>
<reference evidence="1 2" key="1">
    <citation type="journal article" date="2010" name="Nature">
        <title>Genome sequencing and analysis of the model grass Brachypodium distachyon.</title>
        <authorList>
            <consortium name="International Brachypodium Initiative"/>
        </authorList>
    </citation>
    <scope>NUCLEOTIDE SEQUENCE [LARGE SCALE GENOMIC DNA]</scope>
    <source>
        <strain evidence="1 2">Bd21</strain>
    </source>
</reference>
<dbReference type="InParanoid" id="A0A0Q3RWB4"/>
<sequence length="160" mass="17981">MQMETCSLVRPSRSRVSATVRRRPASSLIARRFVISSFGFDRSELIDHRLRAWLPVCHTCSPIRAEVGCCGWRARSQACIHTSSMIDPSILIYLFVCQMCFLPTCRCIAKIPCLYMPVLFPCDLLLFWFPGQFVCAGAGCESMVLHESSMSCSSLIQMSV</sequence>
<proteinExistence type="predicted"/>